<dbReference type="OrthoDB" id="5289077at2"/>
<keyword evidence="1" id="KW-0472">Membrane</keyword>
<protein>
    <recommendedName>
        <fullName evidence="2">DUF2914 domain-containing protein</fullName>
    </recommendedName>
</protein>
<proteinExistence type="predicted"/>
<reference evidence="3 4" key="1">
    <citation type="submission" date="2016-03" db="EMBL/GenBank/DDBJ databases">
        <authorList>
            <person name="Ploux O."/>
        </authorList>
    </citation>
    <scope>NUCLEOTIDE SEQUENCE [LARGE SCALE GENOMIC DNA]</scope>
    <source>
        <strain evidence="3 4">BER2</strain>
    </source>
</reference>
<accession>A0A150WID2</accession>
<feature type="transmembrane region" description="Helical" evidence="1">
    <location>
        <begin position="21"/>
        <end position="38"/>
    </location>
</feature>
<evidence type="ECO:0000259" key="2">
    <source>
        <dbReference type="Pfam" id="PF11141"/>
    </source>
</evidence>
<feature type="transmembrane region" description="Helical" evidence="1">
    <location>
        <begin position="197"/>
        <end position="217"/>
    </location>
</feature>
<dbReference type="Pfam" id="PF11141">
    <property type="entry name" value="DUF2914"/>
    <property type="match status" value="1"/>
</dbReference>
<dbReference type="AlphaFoldDB" id="A0A150WID2"/>
<feature type="transmembrane region" description="Helical" evidence="1">
    <location>
        <begin position="84"/>
        <end position="102"/>
    </location>
</feature>
<sequence>MTALKERLYKLYQENEVKVDIAFFLGGFFFDLFTLSDIDNLFGIGQQVAYLLILGTVLYWDFLATQGLVQIPKRFEKAWDYRQLLVHFLFGSLLSIYSLFFIKSASMFSSIIFIVLLLAVMVANELQRIRKGDISIKIALFVICIFSFFSMTVPVLLGFVGVVPFLLSILLTVLVMYGIFLLLKSRTTDLNYLKKRLLAPSGAIVALFLIFYFLGWIPPVPLSIQSIGVYHGVEKSEGQYILSYETPQWKFWHHGDQDFTAEPGDTIYIFAQIFSPARFSDSVILHWYYLDPRAGWQTTDKIPMSIAGGRKTGYRGFSSKQNYSEGRWRVSVETTDGREIGRIYFKVSKVTEANPNRMFYKDVF</sequence>
<feature type="transmembrane region" description="Helical" evidence="1">
    <location>
        <begin position="44"/>
        <end position="63"/>
    </location>
</feature>
<evidence type="ECO:0000256" key="1">
    <source>
        <dbReference type="SAM" id="Phobius"/>
    </source>
</evidence>
<feature type="transmembrane region" description="Helical" evidence="1">
    <location>
        <begin position="165"/>
        <end position="185"/>
    </location>
</feature>
<organism evidence="3 4">
    <name type="scientific">Bdellovibrio bacteriovorus</name>
    <dbReference type="NCBI Taxonomy" id="959"/>
    <lineage>
        <taxon>Bacteria</taxon>
        <taxon>Pseudomonadati</taxon>
        <taxon>Bdellovibrionota</taxon>
        <taxon>Bdellovibrionia</taxon>
        <taxon>Bdellovibrionales</taxon>
        <taxon>Pseudobdellovibrionaceae</taxon>
        <taxon>Bdellovibrio</taxon>
    </lineage>
</organism>
<feature type="domain" description="DUF2914" evidence="2">
    <location>
        <begin position="282"/>
        <end position="347"/>
    </location>
</feature>
<comment type="caution">
    <text evidence="3">The sequence shown here is derived from an EMBL/GenBank/DDBJ whole genome shotgun (WGS) entry which is preliminary data.</text>
</comment>
<gene>
    <name evidence="3" type="ORF">AZI85_04900</name>
</gene>
<evidence type="ECO:0000313" key="3">
    <source>
        <dbReference type="EMBL" id="KYG63374.1"/>
    </source>
</evidence>
<dbReference type="RefSeq" id="WP_063243726.1">
    <property type="nucleotide sequence ID" value="NZ_LUKF01000014.1"/>
</dbReference>
<feature type="transmembrane region" description="Helical" evidence="1">
    <location>
        <begin position="138"/>
        <end position="159"/>
    </location>
</feature>
<name>A0A150WID2_BDEBC</name>
<feature type="transmembrane region" description="Helical" evidence="1">
    <location>
        <begin position="108"/>
        <end position="126"/>
    </location>
</feature>
<dbReference type="InterPro" id="IPR016937">
    <property type="entry name" value="UCP029727"/>
</dbReference>
<dbReference type="EMBL" id="LUKF01000014">
    <property type="protein sequence ID" value="KYG63374.1"/>
    <property type="molecule type" value="Genomic_DNA"/>
</dbReference>
<dbReference type="InterPro" id="IPR022606">
    <property type="entry name" value="DUF2914"/>
</dbReference>
<dbReference type="Proteomes" id="UP000075391">
    <property type="component" value="Unassembled WGS sequence"/>
</dbReference>
<keyword evidence="1" id="KW-0812">Transmembrane</keyword>
<keyword evidence="1" id="KW-1133">Transmembrane helix</keyword>
<dbReference type="PIRSF" id="PIRSF029727">
    <property type="entry name" value="UCP029727"/>
    <property type="match status" value="1"/>
</dbReference>
<evidence type="ECO:0000313" key="4">
    <source>
        <dbReference type="Proteomes" id="UP000075391"/>
    </source>
</evidence>